<dbReference type="InterPro" id="IPR007146">
    <property type="entry name" value="Sas10/Utp3/C1D"/>
</dbReference>
<feature type="compositionally biased region" description="Low complexity" evidence="7">
    <location>
        <begin position="214"/>
        <end position="225"/>
    </location>
</feature>
<dbReference type="GO" id="GO:0010468">
    <property type="term" value="P:regulation of gene expression"/>
    <property type="evidence" value="ECO:0007669"/>
    <property type="project" value="TreeGrafter"/>
</dbReference>
<dbReference type="PANTHER" id="PTHR15341">
    <property type="entry name" value="SUN-COR STEROID HORMONE RECEPTOR CO-REPRESSOR"/>
    <property type="match status" value="1"/>
</dbReference>
<dbReference type="GO" id="GO:0003677">
    <property type="term" value="F:DNA binding"/>
    <property type="evidence" value="ECO:0007669"/>
    <property type="project" value="TreeGrafter"/>
</dbReference>
<comment type="similarity">
    <text evidence="2 6">Belongs to the C1D family.</text>
</comment>
<keyword evidence="4 6" id="KW-0694">RNA-binding</keyword>
<evidence type="ECO:0000256" key="4">
    <source>
        <dbReference type="ARBA" id="ARBA00022884"/>
    </source>
</evidence>
<sequence length="326" mass="35904">MDQATSVADQIEDLEANIDDLTTALHPVLTTPLTTQTSTLPLLDKAKLYILHAYAIESLLFSALQASGADAKAHPIFKELARLKTYFKKIKDAELGTVPTTRLDKGAAGRFIRAGLAGNDRFDKERAERVARERARAKLLQVKKGTKKRFDSEGEEIVGEPAEGSRKRKAPEAEAEARNGGAEKEVDSENAEMYGVMASGEGSMTPSEVKRTQQKQPSSTTSSPRSQDEHQTKKTKHSTQPSSTPSTLDLPKSREERKAERRAEKAARKLQKAQGYPPHKPEELLVPKKDDSKGPRTHSETFKALLEGPLPKRTKGKKGKDKDKGK</sequence>
<dbReference type="GO" id="GO:0000460">
    <property type="term" value="P:maturation of 5.8S rRNA"/>
    <property type="evidence" value="ECO:0007669"/>
    <property type="project" value="TreeGrafter"/>
</dbReference>
<evidence type="ECO:0000256" key="6">
    <source>
        <dbReference type="RuleBase" id="RU368003"/>
    </source>
</evidence>
<feature type="compositionally biased region" description="Polar residues" evidence="7">
    <location>
        <begin position="238"/>
        <end position="247"/>
    </location>
</feature>
<dbReference type="InterPro" id="IPR011082">
    <property type="entry name" value="Exosome-assoc_fac/DNA_repair"/>
</dbReference>
<protein>
    <recommendedName>
        <fullName evidence="6">Exosome complex protein</fullName>
    </recommendedName>
</protein>
<accession>A0A6A5YUK0</accession>
<gene>
    <name evidence="8" type="ORF">BDV96DRAFT_585316</name>
</gene>
<dbReference type="Proteomes" id="UP000799770">
    <property type="component" value="Unassembled WGS sequence"/>
</dbReference>
<evidence type="ECO:0000313" key="8">
    <source>
        <dbReference type="EMBL" id="KAF2109758.1"/>
    </source>
</evidence>
<feature type="compositionally biased region" description="Basic and acidic residues" evidence="7">
    <location>
        <begin position="251"/>
        <end position="267"/>
    </location>
</feature>
<evidence type="ECO:0000256" key="3">
    <source>
        <dbReference type="ARBA" id="ARBA00022552"/>
    </source>
</evidence>
<dbReference type="AlphaFoldDB" id="A0A6A5YUK0"/>
<name>A0A6A5YUK0_9PLEO</name>
<evidence type="ECO:0000256" key="7">
    <source>
        <dbReference type="SAM" id="MobiDB-lite"/>
    </source>
</evidence>
<proteinExistence type="inferred from homology"/>
<keyword evidence="3 6" id="KW-0698">rRNA processing</keyword>
<dbReference type="GO" id="GO:0000178">
    <property type="term" value="C:exosome (RNase complex)"/>
    <property type="evidence" value="ECO:0007669"/>
    <property type="project" value="TreeGrafter"/>
</dbReference>
<organism evidence="8 9">
    <name type="scientific">Lophiotrema nucula</name>
    <dbReference type="NCBI Taxonomy" id="690887"/>
    <lineage>
        <taxon>Eukaryota</taxon>
        <taxon>Fungi</taxon>
        <taxon>Dikarya</taxon>
        <taxon>Ascomycota</taxon>
        <taxon>Pezizomycotina</taxon>
        <taxon>Dothideomycetes</taxon>
        <taxon>Pleosporomycetidae</taxon>
        <taxon>Pleosporales</taxon>
        <taxon>Lophiotremataceae</taxon>
        <taxon>Lophiotrema</taxon>
    </lineage>
</organism>
<evidence type="ECO:0000256" key="5">
    <source>
        <dbReference type="ARBA" id="ARBA00023242"/>
    </source>
</evidence>
<keyword evidence="9" id="KW-1185">Reference proteome</keyword>
<evidence type="ECO:0000313" key="9">
    <source>
        <dbReference type="Proteomes" id="UP000799770"/>
    </source>
</evidence>
<keyword evidence="5 6" id="KW-0539">Nucleus</keyword>
<dbReference type="Pfam" id="PF04000">
    <property type="entry name" value="Sas10_Utp3"/>
    <property type="match status" value="1"/>
</dbReference>
<comment type="function">
    <text evidence="6">Required for exosome-dependent processing of pre-rRNA and small nucleolar RNA (snRNA) precursors. Involved in processing of 35S pre-rRNA at the A0, A1 and A2 sites.</text>
</comment>
<dbReference type="PANTHER" id="PTHR15341:SF3">
    <property type="entry name" value="NUCLEAR NUCLEIC ACID-BINDING PROTEIN C1D"/>
    <property type="match status" value="1"/>
</dbReference>
<evidence type="ECO:0000256" key="2">
    <source>
        <dbReference type="ARBA" id="ARBA00009154"/>
    </source>
</evidence>
<comment type="subcellular location">
    <subcellularLocation>
        <location evidence="1 6">Nucleus</location>
    </subcellularLocation>
</comment>
<dbReference type="GO" id="GO:0003723">
    <property type="term" value="F:RNA binding"/>
    <property type="evidence" value="ECO:0007669"/>
    <property type="project" value="UniProtKB-UniRule"/>
</dbReference>
<reference evidence="8" key="1">
    <citation type="journal article" date="2020" name="Stud. Mycol.">
        <title>101 Dothideomycetes genomes: a test case for predicting lifestyles and emergence of pathogens.</title>
        <authorList>
            <person name="Haridas S."/>
            <person name="Albert R."/>
            <person name="Binder M."/>
            <person name="Bloem J."/>
            <person name="Labutti K."/>
            <person name="Salamov A."/>
            <person name="Andreopoulos B."/>
            <person name="Baker S."/>
            <person name="Barry K."/>
            <person name="Bills G."/>
            <person name="Bluhm B."/>
            <person name="Cannon C."/>
            <person name="Castanera R."/>
            <person name="Culley D."/>
            <person name="Daum C."/>
            <person name="Ezra D."/>
            <person name="Gonzalez J."/>
            <person name="Henrissat B."/>
            <person name="Kuo A."/>
            <person name="Liang C."/>
            <person name="Lipzen A."/>
            <person name="Lutzoni F."/>
            <person name="Magnuson J."/>
            <person name="Mondo S."/>
            <person name="Nolan M."/>
            <person name="Ohm R."/>
            <person name="Pangilinan J."/>
            <person name="Park H.-J."/>
            <person name="Ramirez L."/>
            <person name="Alfaro M."/>
            <person name="Sun H."/>
            <person name="Tritt A."/>
            <person name="Yoshinaga Y."/>
            <person name="Zwiers L.-H."/>
            <person name="Turgeon B."/>
            <person name="Goodwin S."/>
            <person name="Spatafora J."/>
            <person name="Crous P."/>
            <person name="Grigoriev I."/>
        </authorList>
    </citation>
    <scope>NUCLEOTIDE SEQUENCE</scope>
    <source>
        <strain evidence="8">CBS 627.86</strain>
    </source>
</reference>
<dbReference type="EMBL" id="ML977341">
    <property type="protein sequence ID" value="KAF2109758.1"/>
    <property type="molecule type" value="Genomic_DNA"/>
</dbReference>
<evidence type="ECO:0000256" key="1">
    <source>
        <dbReference type="ARBA" id="ARBA00004123"/>
    </source>
</evidence>
<dbReference type="OrthoDB" id="1421013at2759"/>
<feature type="compositionally biased region" description="Basic and acidic residues" evidence="7">
    <location>
        <begin position="279"/>
        <end position="301"/>
    </location>
</feature>
<dbReference type="GO" id="GO:0005730">
    <property type="term" value="C:nucleolus"/>
    <property type="evidence" value="ECO:0007669"/>
    <property type="project" value="TreeGrafter"/>
</dbReference>
<feature type="compositionally biased region" description="Basic and acidic residues" evidence="7">
    <location>
        <begin position="170"/>
        <end position="187"/>
    </location>
</feature>
<feature type="region of interest" description="Disordered" evidence="7">
    <location>
        <begin position="143"/>
        <end position="326"/>
    </location>
</feature>